<feature type="domain" description="UBR-type" evidence="5">
    <location>
        <begin position="51"/>
        <end position="119"/>
    </location>
</feature>
<evidence type="ECO:0000313" key="7">
    <source>
        <dbReference type="Proteomes" id="UP001627154"/>
    </source>
</evidence>
<name>A0ABD2X6M0_9HYME</name>
<dbReference type="Pfam" id="PF02207">
    <property type="entry name" value="zf-UBR"/>
    <property type="match status" value="1"/>
</dbReference>
<evidence type="ECO:0000256" key="3">
    <source>
        <dbReference type="ARBA" id="ARBA00022833"/>
    </source>
</evidence>
<keyword evidence="3" id="KW-0862">Zinc</keyword>
<dbReference type="Gene3D" id="3.30.40.10">
    <property type="entry name" value="Zinc/RING finger domain, C3HC4 (zinc finger)"/>
    <property type="match status" value="1"/>
</dbReference>
<dbReference type="SUPFAM" id="SSF57903">
    <property type="entry name" value="FYVE/PHD zinc finger"/>
    <property type="match status" value="1"/>
</dbReference>
<dbReference type="PANTHER" id="PTHR13513">
    <property type="entry name" value="E3 UBIQUITIN-PROTEIN LIGASE UBR7"/>
    <property type="match status" value="1"/>
</dbReference>
<gene>
    <name evidence="6" type="ORF">TKK_006070</name>
</gene>
<dbReference type="EMBL" id="JBJJXI010000050">
    <property type="protein sequence ID" value="KAL3400951.1"/>
    <property type="molecule type" value="Genomic_DNA"/>
</dbReference>
<dbReference type="InterPro" id="IPR011011">
    <property type="entry name" value="Znf_FYVE_PHD"/>
</dbReference>
<dbReference type="InterPro" id="IPR003126">
    <property type="entry name" value="Znf_UBR"/>
</dbReference>
<evidence type="ECO:0000256" key="2">
    <source>
        <dbReference type="ARBA" id="ARBA00022771"/>
    </source>
</evidence>
<evidence type="ECO:0000256" key="4">
    <source>
        <dbReference type="PROSITE-ProRule" id="PRU00508"/>
    </source>
</evidence>
<dbReference type="InterPro" id="IPR040204">
    <property type="entry name" value="UBR7"/>
</dbReference>
<keyword evidence="7" id="KW-1185">Reference proteome</keyword>
<organism evidence="6 7">
    <name type="scientific">Trichogramma kaykai</name>
    <dbReference type="NCBI Taxonomy" id="54128"/>
    <lineage>
        <taxon>Eukaryota</taxon>
        <taxon>Metazoa</taxon>
        <taxon>Ecdysozoa</taxon>
        <taxon>Arthropoda</taxon>
        <taxon>Hexapoda</taxon>
        <taxon>Insecta</taxon>
        <taxon>Pterygota</taxon>
        <taxon>Neoptera</taxon>
        <taxon>Endopterygota</taxon>
        <taxon>Hymenoptera</taxon>
        <taxon>Apocrita</taxon>
        <taxon>Proctotrupomorpha</taxon>
        <taxon>Chalcidoidea</taxon>
        <taxon>Trichogrammatidae</taxon>
        <taxon>Trichogramma</taxon>
    </lineage>
</organism>
<dbReference type="SMART" id="SM00249">
    <property type="entry name" value="PHD"/>
    <property type="match status" value="1"/>
</dbReference>
<dbReference type="InterPro" id="IPR001965">
    <property type="entry name" value="Znf_PHD"/>
</dbReference>
<evidence type="ECO:0000259" key="5">
    <source>
        <dbReference type="PROSITE" id="PS51157"/>
    </source>
</evidence>
<dbReference type="CDD" id="cd19677">
    <property type="entry name" value="UBR-box_UBR7"/>
    <property type="match status" value="1"/>
</dbReference>
<keyword evidence="2" id="KW-0863">Zinc-finger</keyword>
<proteinExistence type="predicted"/>
<evidence type="ECO:0000256" key="1">
    <source>
        <dbReference type="ARBA" id="ARBA00022723"/>
    </source>
</evidence>
<keyword evidence="1" id="KW-0479">Metal-binding</keyword>
<evidence type="ECO:0000313" key="6">
    <source>
        <dbReference type="EMBL" id="KAL3400951.1"/>
    </source>
</evidence>
<dbReference type="CDD" id="cd15542">
    <property type="entry name" value="PHD_UBR7"/>
    <property type="match status" value="1"/>
</dbReference>
<protein>
    <recommendedName>
        <fullName evidence="5">UBR-type domain-containing protein</fullName>
    </recommendedName>
</protein>
<dbReference type="Proteomes" id="UP001627154">
    <property type="component" value="Unassembled WGS sequence"/>
</dbReference>
<dbReference type="PROSITE" id="PS51157">
    <property type="entry name" value="ZF_UBR"/>
    <property type="match status" value="1"/>
</dbReference>
<comment type="caution">
    <text evidence="6">The sequence shown here is derived from an EMBL/GenBank/DDBJ whole genome shotgun (WGS) entry which is preliminary data.</text>
</comment>
<feature type="zinc finger region" description="UBR-type" evidence="4">
    <location>
        <begin position="51"/>
        <end position="119"/>
    </location>
</feature>
<dbReference type="SMART" id="SM00396">
    <property type="entry name" value="ZnF_UBR1"/>
    <property type="match status" value="1"/>
</dbReference>
<reference evidence="6 7" key="1">
    <citation type="journal article" date="2024" name="bioRxiv">
        <title>A reference genome for Trichogramma kaykai: A tiny desert-dwelling parasitoid wasp with competing sex-ratio distorters.</title>
        <authorList>
            <person name="Culotta J."/>
            <person name="Lindsey A.R."/>
        </authorList>
    </citation>
    <scope>NUCLEOTIDE SEQUENCE [LARGE SCALE GENOMIC DNA]</scope>
    <source>
        <strain evidence="6 7">KSX58</strain>
    </source>
</reference>
<dbReference type="InterPro" id="IPR013083">
    <property type="entry name" value="Znf_RING/FYVE/PHD"/>
</dbReference>
<accession>A0ABD2X6M0</accession>
<dbReference type="PANTHER" id="PTHR13513:SF9">
    <property type="entry name" value="E3 UBIQUITIN-PROTEIN LIGASE UBR7-RELATED"/>
    <property type="match status" value="1"/>
</dbReference>
<sequence>MSDSGFNLVDPLARSDEDFDESNTLTMIDVLKEEKELEEDCNAVLGASDDQNCTYNKGYIRQALYACKTCTQSRAAICLACSLHCHEGHELIELYTKRLVKCDCGNPLFVDKKCKLDIFRKELNAENKYNHNYEGLYCICKRPYPDEADPNPDDMIQCCICEDWYHSKHLGLKTIPEGDDYSEMTCASCMKSHDFLWKYASILSVLKKKETETKVDEHVDVEEIKTECSLPKEEPSSKEGSCFWVGGWRHKLCKCLNCKKLYNDEGVSYLIDPLDSVESYEEAGKAKLKESQYEKGMKALSSLNHVQQVNAIEGFNEMKDNLKQYLKKFAETKKVVREEDIKEFFSEMNAQKRRKTEVSTFYQ</sequence>
<dbReference type="InterPro" id="IPR047506">
    <property type="entry name" value="UBR7-like_UBR-box"/>
</dbReference>
<dbReference type="AlphaFoldDB" id="A0ABD2X6M0"/>
<dbReference type="GO" id="GO:0008270">
    <property type="term" value="F:zinc ion binding"/>
    <property type="evidence" value="ECO:0007669"/>
    <property type="project" value="UniProtKB-KW"/>
</dbReference>